<evidence type="ECO:0000256" key="5">
    <source>
        <dbReference type="PROSITE-ProRule" id="PRU00289"/>
    </source>
</evidence>
<evidence type="ECO:0000313" key="10">
    <source>
        <dbReference type="Proteomes" id="UP000649151"/>
    </source>
</evidence>
<feature type="compositionally biased region" description="Basic residues" evidence="6">
    <location>
        <begin position="1"/>
        <end position="16"/>
    </location>
</feature>
<dbReference type="Gene3D" id="3.40.50.300">
    <property type="entry name" value="P-loop containing nucleotide triphosphate hydrolases"/>
    <property type="match status" value="1"/>
</dbReference>
<keyword evidence="3 5" id="KW-0067">ATP-binding</keyword>
<dbReference type="InterPro" id="IPR041027">
    <property type="entry name" value="FtsK_alpha"/>
</dbReference>
<proteinExistence type="inferred from homology"/>
<dbReference type="Pfam" id="PF01580">
    <property type="entry name" value="FtsK_SpoIIIE"/>
    <property type="match status" value="1"/>
</dbReference>
<dbReference type="CDD" id="cd01127">
    <property type="entry name" value="TrwB_TraG_TraD_VirD4"/>
    <property type="match status" value="1"/>
</dbReference>
<comment type="caution">
    <text evidence="9">The sequence shown here is derived from an EMBL/GenBank/DDBJ whole genome shotgun (WGS) entry which is preliminary data.</text>
</comment>
<dbReference type="InterPro" id="IPR003593">
    <property type="entry name" value="AAA+_ATPase"/>
</dbReference>
<feature type="transmembrane region" description="Helical" evidence="7">
    <location>
        <begin position="88"/>
        <end position="112"/>
    </location>
</feature>
<dbReference type="SMART" id="SM00843">
    <property type="entry name" value="Ftsk_gamma"/>
    <property type="match status" value="1"/>
</dbReference>
<evidence type="ECO:0000256" key="6">
    <source>
        <dbReference type="SAM" id="MobiDB-lite"/>
    </source>
</evidence>
<dbReference type="InterPro" id="IPR036388">
    <property type="entry name" value="WH-like_DNA-bd_sf"/>
</dbReference>
<comment type="similarity">
    <text evidence="1">Belongs to the FtsK/SpoIIIE/SftA family.</text>
</comment>
<keyword evidence="7" id="KW-0472">Membrane</keyword>
<dbReference type="InterPro" id="IPR050206">
    <property type="entry name" value="FtsK/SpoIIIE/SftA"/>
</dbReference>
<feature type="transmembrane region" description="Helical" evidence="7">
    <location>
        <begin position="58"/>
        <end position="76"/>
    </location>
</feature>
<dbReference type="Pfam" id="PF09397">
    <property type="entry name" value="FtsK_gamma"/>
    <property type="match status" value="1"/>
</dbReference>
<dbReference type="InterPro" id="IPR027417">
    <property type="entry name" value="P-loop_NTPase"/>
</dbReference>
<name>A0ABR7IPZ8_9CLOT</name>
<dbReference type="RefSeq" id="WP_186996260.1">
    <property type="nucleotide sequence ID" value="NZ_JACOQK010000001.1"/>
</dbReference>
<keyword evidence="2 5" id="KW-0547">Nucleotide-binding</keyword>
<keyword evidence="7" id="KW-0812">Transmembrane</keyword>
<feature type="transmembrane region" description="Helical" evidence="7">
    <location>
        <begin position="124"/>
        <end position="142"/>
    </location>
</feature>
<dbReference type="SMART" id="SM00382">
    <property type="entry name" value="AAA"/>
    <property type="match status" value="1"/>
</dbReference>
<dbReference type="Gene3D" id="1.10.10.10">
    <property type="entry name" value="Winged helix-like DNA-binding domain superfamily/Winged helix DNA-binding domain"/>
    <property type="match status" value="1"/>
</dbReference>
<feature type="transmembrane region" description="Helical" evidence="7">
    <location>
        <begin position="187"/>
        <end position="212"/>
    </location>
</feature>
<feature type="region of interest" description="Disordered" evidence="6">
    <location>
        <begin position="238"/>
        <end position="289"/>
    </location>
</feature>
<evidence type="ECO:0000256" key="1">
    <source>
        <dbReference type="ARBA" id="ARBA00006474"/>
    </source>
</evidence>
<dbReference type="InterPro" id="IPR036390">
    <property type="entry name" value="WH_DNA-bd_sf"/>
</dbReference>
<dbReference type="EMBL" id="JACOQK010000001">
    <property type="protein sequence ID" value="MBC5787209.1"/>
    <property type="molecule type" value="Genomic_DNA"/>
</dbReference>
<dbReference type="Proteomes" id="UP000649151">
    <property type="component" value="Unassembled WGS sequence"/>
</dbReference>
<feature type="domain" description="FtsK" evidence="8">
    <location>
        <begin position="481"/>
        <end position="672"/>
    </location>
</feature>
<keyword evidence="4" id="KW-0238">DNA-binding</keyword>
<keyword evidence="10" id="KW-1185">Reference proteome</keyword>
<dbReference type="PANTHER" id="PTHR22683">
    <property type="entry name" value="SPORULATION PROTEIN RELATED"/>
    <property type="match status" value="1"/>
</dbReference>
<feature type="region of interest" description="Disordered" evidence="6">
    <location>
        <begin position="1"/>
        <end position="50"/>
    </location>
</feature>
<evidence type="ECO:0000256" key="7">
    <source>
        <dbReference type="SAM" id="Phobius"/>
    </source>
</evidence>
<dbReference type="SUPFAM" id="SSF52540">
    <property type="entry name" value="P-loop containing nucleoside triphosphate hydrolases"/>
    <property type="match status" value="1"/>
</dbReference>
<dbReference type="PROSITE" id="PS50901">
    <property type="entry name" value="FTSK"/>
    <property type="match status" value="1"/>
</dbReference>
<dbReference type="SUPFAM" id="SSF46785">
    <property type="entry name" value="Winged helix' DNA-binding domain"/>
    <property type="match status" value="1"/>
</dbReference>
<accession>A0ABR7IPZ8</accession>
<evidence type="ECO:0000256" key="2">
    <source>
        <dbReference type="ARBA" id="ARBA00022741"/>
    </source>
</evidence>
<feature type="binding site" evidence="5">
    <location>
        <begin position="498"/>
        <end position="505"/>
    </location>
    <ligand>
        <name>ATP</name>
        <dbReference type="ChEBI" id="CHEBI:30616"/>
    </ligand>
</feature>
<evidence type="ECO:0000259" key="8">
    <source>
        <dbReference type="PROSITE" id="PS50901"/>
    </source>
</evidence>
<sequence>MATKKRTSTKKTKSATKKTTTPRSSSTKGKTPVKKTTTRKPAAKREEQQQYQNHRRHLVCILTFGIGLLVTAFAFITGQNIWTGVHNFLFGLFGIPAFFIGPIIMVMAVLSARERTVFSIQQKLWQIIVLFILICGEVQVLSSQQPVGANLGDKLLFCYDTGTQIKGSGLVGGLIGMPLTAAFGKTASAVLLAILIFIVLLILTGATLIGFFRGMTKPVKKLEEGYVQRRELREEGQGSRFDIDVDLGPESMPEHPVASPKRFCVPDIGEEEPKQSRKEKKRKKQEAIPELTTEEISAVPEEAAQLDDLVKKAAVPPEEQPEIKPDPTIGDELSTRLQEDHQNQYKFPPISLLKAHTKNNNRDVSGELRANADRLVDTLKSFGVETRIIDICRGPSVTRYELQPSAGVKISKITNLADDIALNLASGGVRIEAPIPNKAAVGIEVPNKKNDIVMLREIVEDSSFRQAKSPLSFALGKDIAGNPMVADIGKMPHVLIAGSTGSGKSVCINSLIISLIYKSSPDDVRLLMIDPKVVELGIYNGIPHLLVPVVTDPRKAAGALGWAVTEMLNRYKLFADNSVRDINGYNRMAHNSEDVAPLPQIVIIIDELADLMMAASNEVEDSICRLAQMARAAGMHLVIATQRPSVDVITGVIKANIPSRIAFAVSSQVDSRTILDGSGAEKLLGKGDMLFSPVGSQKPTRVQGCFVSDDEVEQVVEFIKSQETADYSDDIIEEIEKQAVAEPQKQNGGGGFDDHDVMLPEAIECVVEAGQASTSFLQRRLKLGYARAARIMDEMEQRGIVGPQEGSKPRQVLLNKQQWIEMNLNQNND</sequence>
<dbReference type="Gene3D" id="3.30.980.40">
    <property type="match status" value="1"/>
</dbReference>
<dbReference type="Pfam" id="PF17854">
    <property type="entry name" value="FtsK_alpha"/>
    <property type="match status" value="1"/>
</dbReference>
<organism evidence="9 10">
    <name type="scientific">Clostridium facile</name>
    <dbReference type="NCBI Taxonomy" id="2763035"/>
    <lineage>
        <taxon>Bacteria</taxon>
        <taxon>Bacillati</taxon>
        <taxon>Bacillota</taxon>
        <taxon>Clostridia</taxon>
        <taxon>Eubacteriales</taxon>
        <taxon>Clostridiaceae</taxon>
        <taxon>Clostridium</taxon>
    </lineage>
</organism>
<feature type="compositionally biased region" description="Basic residues" evidence="6">
    <location>
        <begin position="31"/>
        <end position="42"/>
    </location>
</feature>
<evidence type="ECO:0000256" key="3">
    <source>
        <dbReference type="ARBA" id="ARBA00022840"/>
    </source>
</evidence>
<evidence type="ECO:0000313" key="9">
    <source>
        <dbReference type="EMBL" id="MBC5787209.1"/>
    </source>
</evidence>
<dbReference type="InterPro" id="IPR002543">
    <property type="entry name" value="FtsK_dom"/>
</dbReference>
<keyword evidence="7" id="KW-1133">Transmembrane helix</keyword>
<reference evidence="9 10" key="1">
    <citation type="submission" date="2020-08" db="EMBL/GenBank/DDBJ databases">
        <title>Genome public.</title>
        <authorList>
            <person name="Liu C."/>
            <person name="Sun Q."/>
        </authorList>
    </citation>
    <scope>NUCLEOTIDE SEQUENCE [LARGE SCALE GENOMIC DNA]</scope>
    <source>
        <strain evidence="9 10">NSJ-27</strain>
    </source>
</reference>
<gene>
    <name evidence="9" type="ORF">H8Z77_04105</name>
</gene>
<dbReference type="PANTHER" id="PTHR22683:SF41">
    <property type="entry name" value="DNA TRANSLOCASE FTSK"/>
    <property type="match status" value="1"/>
</dbReference>
<protein>
    <submittedName>
        <fullName evidence="9">DNA translocase FtsK</fullName>
    </submittedName>
</protein>
<feature type="compositionally biased region" description="Low complexity" evidence="6">
    <location>
        <begin position="17"/>
        <end position="30"/>
    </location>
</feature>
<evidence type="ECO:0000256" key="4">
    <source>
        <dbReference type="ARBA" id="ARBA00023125"/>
    </source>
</evidence>
<dbReference type="InterPro" id="IPR018541">
    <property type="entry name" value="Ftsk_gamma"/>
</dbReference>